<dbReference type="EMBL" id="QBKI01000009">
    <property type="protein sequence ID" value="PTX15046.1"/>
    <property type="molecule type" value="Genomic_DNA"/>
</dbReference>
<feature type="transmembrane region" description="Helical" evidence="1">
    <location>
        <begin position="173"/>
        <end position="194"/>
    </location>
</feature>
<reference evidence="2 3" key="1">
    <citation type="submission" date="2018-04" db="EMBL/GenBank/DDBJ databases">
        <title>Genomic Encyclopedia of Archaeal and Bacterial Type Strains, Phase II (KMG-II): from individual species to whole genera.</title>
        <authorList>
            <person name="Goeker M."/>
        </authorList>
    </citation>
    <scope>NUCLEOTIDE SEQUENCE [LARGE SCALE GENOMIC DNA]</scope>
    <source>
        <strain evidence="2 3">DSM 100162</strain>
    </source>
</reference>
<evidence type="ECO:0000313" key="3">
    <source>
        <dbReference type="Proteomes" id="UP000244225"/>
    </source>
</evidence>
<gene>
    <name evidence="2" type="ORF">C8N40_109144</name>
</gene>
<proteinExistence type="predicted"/>
<dbReference type="AlphaFoldDB" id="A0A2T5YEA6"/>
<keyword evidence="1" id="KW-0472">Membrane</keyword>
<sequence length="195" mass="22250">MNENNVITISRRINQDSVLTLIVLASIGIVIGISKYSLNTVFFGSKIDSTFLQLFASFDGIIGFFIPFLIAAFFCINGYLCLIFVEGKGSIQPLFSKFWIGFLPLLLTSFITAWALLDLTYYDIEEIMRLQEKGSFEVLSLLTLNDLKYLNYLAILLLYGYVAFTFRYNYKLSILKSVACTLIPTLLMYIFSFLF</sequence>
<accession>A0A2T5YEA6</accession>
<feature type="transmembrane region" description="Helical" evidence="1">
    <location>
        <begin position="97"/>
        <end position="117"/>
    </location>
</feature>
<feature type="transmembrane region" description="Helical" evidence="1">
    <location>
        <begin position="58"/>
        <end position="85"/>
    </location>
</feature>
<name>A0A2T5YEA6_9BACT</name>
<organism evidence="2 3">
    <name type="scientific">Pontibacter mucosus</name>
    <dbReference type="NCBI Taxonomy" id="1649266"/>
    <lineage>
        <taxon>Bacteria</taxon>
        <taxon>Pseudomonadati</taxon>
        <taxon>Bacteroidota</taxon>
        <taxon>Cytophagia</taxon>
        <taxon>Cytophagales</taxon>
        <taxon>Hymenobacteraceae</taxon>
        <taxon>Pontibacter</taxon>
    </lineage>
</organism>
<feature type="transmembrane region" description="Helical" evidence="1">
    <location>
        <begin position="18"/>
        <end position="38"/>
    </location>
</feature>
<keyword evidence="1" id="KW-1133">Transmembrane helix</keyword>
<dbReference type="RefSeq" id="WP_108213050.1">
    <property type="nucleotide sequence ID" value="NZ_QBKI01000009.1"/>
</dbReference>
<evidence type="ECO:0000256" key="1">
    <source>
        <dbReference type="SAM" id="Phobius"/>
    </source>
</evidence>
<feature type="transmembrane region" description="Helical" evidence="1">
    <location>
        <begin position="149"/>
        <end position="166"/>
    </location>
</feature>
<comment type="caution">
    <text evidence="2">The sequence shown here is derived from an EMBL/GenBank/DDBJ whole genome shotgun (WGS) entry which is preliminary data.</text>
</comment>
<keyword evidence="1" id="KW-0812">Transmembrane</keyword>
<evidence type="ECO:0000313" key="2">
    <source>
        <dbReference type="EMBL" id="PTX15046.1"/>
    </source>
</evidence>
<dbReference type="Proteomes" id="UP000244225">
    <property type="component" value="Unassembled WGS sequence"/>
</dbReference>
<protein>
    <submittedName>
        <fullName evidence="2">Uncharacterized protein</fullName>
    </submittedName>
</protein>
<keyword evidence="3" id="KW-1185">Reference proteome</keyword>